<evidence type="ECO:0000313" key="2">
    <source>
        <dbReference type="EMBL" id="TDL22973.1"/>
    </source>
</evidence>
<dbReference type="PANTHER" id="PTHR11567:SF142">
    <property type="entry name" value="PHOSPHOGLYCERATE MUTASE-LIKE PROTEIN"/>
    <property type="match status" value="1"/>
</dbReference>
<feature type="transmembrane region" description="Helical" evidence="1">
    <location>
        <begin position="406"/>
        <end position="425"/>
    </location>
</feature>
<name>A0A4Y7Q5N7_9AGAM</name>
<organism evidence="2 3">
    <name type="scientific">Rickenella mellea</name>
    <dbReference type="NCBI Taxonomy" id="50990"/>
    <lineage>
        <taxon>Eukaryota</taxon>
        <taxon>Fungi</taxon>
        <taxon>Dikarya</taxon>
        <taxon>Basidiomycota</taxon>
        <taxon>Agaricomycotina</taxon>
        <taxon>Agaricomycetes</taxon>
        <taxon>Hymenochaetales</taxon>
        <taxon>Rickenellaceae</taxon>
        <taxon>Rickenella</taxon>
    </lineage>
</organism>
<evidence type="ECO:0000313" key="3">
    <source>
        <dbReference type="Proteomes" id="UP000294933"/>
    </source>
</evidence>
<reference evidence="2 3" key="1">
    <citation type="submission" date="2018-06" db="EMBL/GenBank/DDBJ databases">
        <title>A transcriptomic atlas of mushroom development highlights an independent origin of complex multicellularity.</title>
        <authorList>
            <consortium name="DOE Joint Genome Institute"/>
            <person name="Krizsan K."/>
            <person name="Almasi E."/>
            <person name="Merenyi Z."/>
            <person name="Sahu N."/>
            <person name="Viragh M."/>
            <person name="Koszo T."/>
            <person name="Mondo S."/>
            <person name="Kiss B."/>
            <person name="Balint B."/>
            <person name="Kues U."/>
            <person name="Barry K."/>
            <person name="Hegedus J.C."/>
            <person name="Henrissat B."/>
            <person name="Johnson J."/>
            <person name="Lipzen A."/>
            <person name="Ohm R."/>
            <person name="Nagy I."/>
            <person name="Pangilinan J."/>
            <person name="Yan J."/>
            <person name="Xiong Y."/>
            <person name="Grigoriev I.V."/>
            <person name="Hibbett D.S."/>
            <person name="Nagy L.G."/>
        </authorList>
    </citation>
    <scope>NUCLEOTIDE SEQUENCE [LARGE SCALE GENOMIC DNA]</scope>
    <source>
        <strain evidence="2 3">SZMC22713</strain>
    </source>
</reference>
<sequence length="459" mass="51438">MGILGVVILARHGDREEFFQDPYSYETAHTTLTPLGEAQEVQLGSFLRSQYLNPDSPQFINGISTDIAKDLQLLVRADNGAESGVIADSAVALLQGLYPPTPRSAAKLANGTTIVGPFGGYQYIPIETVEPEQSIDLEGWTECPAFREHIQRFYDSPQFKKKAQESGRFLDELKPYLFGRSNNLENMWNIFDFINVNYIHNETFAFRLPPTFLEQARALANFHELGVFTDKETDGIGNVAGRTILPSITGALERIANPNDPLSLVLEEISYKPFLSLFNITGIHAKYPDLQGIPEYASAIALELRNNDEGETYLRTKFKNGTTDSDFRTLHLFGHKEDIALNEFVYRMNLAAIDGNQKWCGVCNQRTTRGCSICTDDVKGHPVPHVPTIESGTDKPWAPLLGAQNLPFFALFAFILAFFGVFKLYKSRRPRLQGYDPIPTAATYYDVPVSYPSMYKQGY</sequence>
<dbReference type="InterPro" id="IPR029033">
    <property type="entry name" value="His_PPase_superfam"/>
</dbReference>
<dbReference type="Gene3D" id="3.40.50.1240">
    <property type="entry name" value="Phosphoglycerate mutase-like"/>
    <property type="match status" value="1"/>
</dbReference>
<dbReference type="EMBL" id="ML170172">
    <property type="protein sequence ID" value="TDL22973.1"/>
    <property type="molecule type" value="Genomic_DNA"/>
</dbReference>
<dbReference type="InterPro" id="IPR050645">
    <property type="entry name" value="Histidine_acid_phosphatase"/>
</dbReference>
<dbReference type="VEuPathDB" id="FungiDB:BD410DRAFT_769355"/>
<dbReference type="STRING" id="50990.A0A4Y7Q5N7"/>
<proteinExistence type="predicted"/>
<gene>
    <name evidence="2" type="ORF">BD410DRAFT_769355</name>
</gene>
<keyword evidence="1" id="KW-1133">Transmembrane helix</keyword>
<accession>A0A4Y7Q5N7</accession>
<keyword evidence="3" id="KW-1185">Reference proteome</keyword>
<dbReference type="OrthoDB" id="258392at2759"/>
<evidence type="ECO:0000256" key="1">
    <source>
        <dbReference type="SAM" id="Phobius"/>
    </source>
</evidence>
<keyword evidence="1" id="KW-0812">Transmembrane</keyword>
<dbReference type="PANTHER" id="PTHR11567">
    <property type="entry name" value="ACID PHOSPHATASE-RELATED"/>
    <property type="match status" value="1"/>
</dbReference>
<protein>
    <submittedName>
        <fullName evidence="2">Phosphoglycerate mutase-like protein</fullName>
    </submittedName>
</protein>
<keyword evidence="1" id="KW-0472">Membrane</keyword>
<dbReference type="AlphaFoldDB" id="A0A4Y7Q5N7"/>
<dbReference type="Proteomes" id="UP000294933">
    <property type="component" value="Unassembled WGS sequence"/>
</dbReference>
<dbReference type="GO" id="GO:0016791">
    <property type="term" value="F:phosphatase activity"/>
    <property type="evidence" value="ECO:0007669"/>
    <property type="project" value="TreeGrafter"/>
</dbReference>
<dbReference type="SUPFAM" id="SSF53254">
    <property type="entry name" value="Phosphoglycerate mutase-like"/>
    <property type="match status" value="1"/>
</dbReference>